<gene>
    <name evidence="5" type="ORF">DL546_009812</name>
</gene>
<evidence type="ECO:0000256" key="2">
    <source>
        <dbReference type="ARBA" id="ARBA00022603"/>
    </source>
</evidence>
<name>A0A420YPD8_9PEZI</name>
<dbReference type="SUPFAM" id="SSF53335">
    <property type="entry name" value="S-adenosyl-L-methionine-dependent methyltransferases"/>
    <property type="match status" value="1"/>
</dbReference>
<protein>
    <recommendedName>
        <fullName evidence="7">S-adenosyl-L-methionine-dependent methyltransferase</fullName>
    </recommendedName>
</protein>
<evidence type="ECO:0000256" key="4">
    <source>
        <dbReference type="ARBA" id="ARBA00022691"/>
    </source>
</evidence>
<keyword evidence="4" id="KW-0949">S-adenosyl-L-methionine</keyword>
<keyword evidence="2" id="KW-0489">Methyltransferase</keyword>
<keyword evidence="6" id="KW-1185">Reference proteome</keyword>
<dbReference type="PANTHER" id="PTHR32183">
    <property type="match status" value="1"/>
</dbReference>
<evidence type="ECO:0000256" key="1">
    <source>
        <dbReference type="ARBA" id="ARBA00022553"/>
    </source>
</evidence>
<keyword evidence="3" id="KW-0808">Transferase</keyword>
<evidence type="ECO:0000313" key="6">
    <source>
        <dbReference type="Proteomes" id="UP000275385"/>
    </source>
</evidence>
<dbReference type="GO" id="GO:0008757">
    <property type="term" value="F:S-adenosylmethionine-dependent methyltransferase activity"/>
    <property type="evidence" value="ECO:0007669"/>
    <property type="project" value="InterPro"/>
</dbReference>
<organism evidence="5 6">
    <name type="scientific">Coniochaeta pulveracea</name>
    <dbReference type="NCBI Taxonomy" id="177199"/>
    <lineage>
        <taxon>Eukaryota</taxon>
        <taxon>Fungi</taxon>
        <taxon>Dikarya</taxon>
        <taxon>Ascomycota</taxon>
        <taxon>Pezizomycotina</taxon>
        <taxon>Sordariomycetes</taxon>
        <taxon>Sordariomycetidae</taxon>
        <taxon>Coniochaetales</taxon>
        <taxon>Coniochaetaceae</taxon>
        <taxon>Coniochaeta</taxon>
    </lineage>
</organism>
<dbReference type="CDD" id="cd02440">
    <property type="entry name" value="AdoMet_MTases"/>
    <property type="match status" value="1"/>
</dbReference>
<dbReference type="OrthoDB" id="276151at2759"/>
<dbReference type="PANTHER" id="PTHR32183:SF6">
    <property type="entry name" value="CYSTEINE SULFINATE DESULFINASE_CYSTEINE DESULFURASE AND RELATED ENZYMES"/>
    <property type="match status" value="1"/>
</dbReference>
<accession>A0A420YPD8</accession>
<evidence type="ECO:0008006" key="7">
    <source>
        <dbReference type="Google" id="ProtNLM"/>
    </source>
</evidence>
<evidence type="ECO:0000256" key="3">
    <source>
        <dbReference type="ARBA" id="ARBA00022679"/>
    </source>
</evidence>
<comment type="caution">
    <text evidence="5">The sequence shown here is derived from an EMBL/GenBank/DDBJ whole genome shotgun (WGS) entry which is preliminary data.</text>
</comment>
<dbReference type="Proteomes" id="UP000275385">
    <property type="component" value="Unassembled WGS sequence"/>
</dbReference>
<dbReference type="InterPro" id="IPR029063">
    <property type="entry name" value="SAM-dependent_MTases_sf"/>
</dbReference>
<evidence type="ECO:0000313" key="5">
    <source>
        <dbReference type="EMBL" id="RKU49686.1"/>
    </source>
</evidence>
<sequence>MASIPPPGSPGPEIGRLQSSFLTSPYHSHPSKWDALWKEDYTPWDRGGPSLALADLITSHPNLFPTPTETARRKALVPGCGRGYDAALLSVLGYDVIGLDYSNIAVEEARKNEENMKEEEVWKEIQGKDQVREKGSVTWEQGDFFDDGWLERTGTGKGQFDLIFDYTFFCALPPEARPKWAKRMADLLNPEYGRLLCLEWPLGKDPSTGGPPWGLSAEVYLAHLGRPGEEVRYGEDGKLVEEETNVAGSEGGLKCLARVKPARTHKPGYDAEGKVTDFISVWGHSLA</sequence>
<dbReference type="PROSITE" id="PS51585">
    <property type="entry name" value="SAM_MT_TPMT"/>
    <property type="match status" value="1"/>
</dbReference>
<proteinExistence type="predicted"/>
<dbReference type="AlphaFoldDB" id="A0A420YPD8"/>
<keyword evidence="1" id="KW-0597">Phosphoprotein</keyword>
<dbReference type="GO" id="GO:0032259">
    <property type="term" value="P:methylation"/>
    <property type="evidence" value="ECO:0007669"/>
    <property type="project" value="UniProtKB-KW"/>
</dbReference>
<dbReference type="InterPro" id="IPR008854">
    <property type="entry name" value="TPMT"/>
</dbReference>
<reference evidence="5 6" key="1">
    <citation type="submission" date="2018-08" db="EMBL/GenBank/DDBJ databases">
        <title>Draft genome of the lignicolous fungus Coniochaeta pulveracea.</title>
        <authorList>
            <person name="Borstlap C.J."/>
            <person name="De Witt R.N."/>
            <person name="Botha A."/>
            <person name="Volschenk H."/>
        </authorList>
    </citation>
    <scope>NUCLEOTIDE SEQUENCE [LARGE SCALE GENOMIC DNA]</scope>
    <source>
        <strain evidence="5 6">CAB683</strain>
    </source>
</reference>
<dbReference type="EMBL" id="QVQW01000001">
    <property type="protein sequence ID" value="RKU49686.1"/>
    <property type="molecule type" value="Genomic_DNA"/>
</dbReference>
<dbReference type="Pfam" id="PF05724">
    <property type="entry name" value="TPMT"/>
    <property type="match status" value="1"/>
</dbReference>
<dbReference type="Gene3D" id="3.40.50.150">
    <property type="entry name" value="Vaccinia Virus protein VP39"/>
    <property type="match status" value="1"/>
</dbReference>
<dbReference type="STRING" id="177199.A0A420YPD8"/>